<comment type="caution">
    <text evidence="1">The sequence shown here is derived from an EMBL/GenBank/DDBJ whole genome shotgun (WGS) entry which is preliminary data.</text>
</comment>
<dbReference type="Proteomes" id="UP001174691">
    <property type="component" value="Unassembled WGS sequence"/>
</dbReference>
<dbReference type="EMBL" id="JANBVN010000051">
    <property type="protein sequence ID" value="KAJ9156782.1"/>
    <property type="molecule type" value="Genomic_DNA"/>
</dbReference>
<organism evidence="1 2">
    <name type="scientific">Coniochaeta hoffmannii</name>
    <dbReference type="NCBI Taxonomy" id="91930"/>
    <lineage>
        <taxon>Eukaryota</taxon>
        <taxon>Fungi</taxon>
        <taxon>Dikarya</taxon>
        <taxon>Ascomycota</taxon>
        <taxon>Pezizomycotina</taxon>
        <taxon>Sordariomycetes</taxon>
        <taxon>Sordariomycetidae</taxon>
        <taxon>Coniochaetales</taxon>
        <taxon>Coniochaetaceae</taxon>
        <taxon>Coniochaeta</taxon>
    </lineage>
</organism>
<keyword evidence="2" id="KW-1185">Reference proteome</keyword>
<evidence type="ECO:0000313" key="2">
    <source>
        <dbReference type="Proteomes" id="UP001174691"/>
    </source>
</evidence>
<sequence length="238" mass="27137">MSASTSPYSRDAAVASIQDFYLFLTRLPCLSPSDIKSAPPPGWPELTDSFLGALGKTPVVNDLIRHLPYISSDGESNVQIAPETSVIRWDGPDVRWSVEKGAVQGTLSPFGAGDVPAHVCVLTEAGRYGSWLMLDTEAGTITDYIQFEKPERQTPGVDSPDHWRAYRTLPLAEFFEEWKDKYRRLEWVVVPEDEDDGVRYRFDAETDDVREIYRQYGWPDAFRRDDCREALKEWHDSR</sequence>
<proteinExistence type="predicted"/>
<protein>
    <submittedName>
        <fullName evidence="1">Uncharacterized protein</fullName>
    </submittedName>
</protein>
<dbReference type="AlphaFoldDB" id="A0AA38RU80"/>
<name>A0AA38RU80_9PEZI</name>
<evidence type="ECO:0000313" key="1">
    <source>
        <dbReference type="EMBL" id="KAJ9156782.1"/>
    </source>
</evidence>
<accession>A0AA38RU80</accession>
<reference evidence="1" key="1">
    <citation type="submission" date="2022-07" db="EMBL/GenBank/DDBJ databases">
        <title>Fungi with potential for degradation of polypropylene.</title>
        <authorList>
            <person name="Gostincar C."/>
        </authorList>
    </citation>
    <scope>NUCLEOTIDE SEQUENCE</scope>
    <source>
        <strain evidence="1">EXF-13287</strain>
    </source>
</reference>
<gene>
    <name evidence="1" type="ORF">NKR19_g4209</name>
</gene>